<dbReference type="AlphaFoldDB" id="U5VT22"/>
<organism evidence="2 3">
    <name type="scientific">Actinoplanes friuliensis DSM 7358</name>
    <dbReference type="NCBI Taxonomy" id="1246995"/>
    <lineage>
        <taxon>Bacteria</taxon>
        <taxon>Bacillati</taxon>
        <taxon>Actinomycetota</taxon>
        <taxon>Actinomycetes</taxon>
        <taxon>Micromonosporales</taxon>
        <taxon>Micromonosporaceae</taxon>
        <taxon>Actinoplanes</taxon>
    </lineage>
</organism>
<name>U5VT22_9ACTN</name>
<dbReference type="EMBL" id="CP006272">
    <property type="protein sequence ID" value="AGZ39962.1"/>
    <property type="molecule type" value="Genomic_DNA"/>
</dbReference>
<dbReference type="eggNOG" id="ENOG50328AK">
    <property type="taxonomic scope" value="Bacteria"/>
</dbReference>
<accession>U5VT22</accession>
<evidence type="ECO:0000313" key="2">
    <source>
        <dbReference type="EMBL" id="AGZ39962.1"/>
    </source>
</evidence>
<evidence type="ECO:0000256" key="1">
    <source>
        <dbReference type="SAM" id="SignalP"/>
    </source>
</evidence>
<dbReference type="Proteomes" id="UP000017746">
    <property type="component" value="Chromosome"/>
</dbReference>
<feature type="signal peptide" evidence="1">
    <location>
        <begin position="1"/>
        <end position="29"/>
    </location>
</feature>
<dbReference type="OrthoDB" id="3386540at2"/>
<reference evidence="2 3" key="1">
    <citation type="journal article" date="2014" name="J. Biotechnol.">
        <title>Complete genome sequence of the actinobacterium Actinoplanes friuliensis HAG 010964, producer of the lipopeptide antibiotic friulimycin.</title>
        <authorList>
            <person name="Ruckert C."/>
            <person name="Szczepanowski R."/>
            <person name="Albersmeier A."/>
            <person name="Goesmann A."/>
            <person name="Fischer N."/>
            <person name="Steinkamper A."/>
            <person name="Puhler A."/>
            <person name="Biener R."/>
            <person name="Schwartz D."/>
            <person name="Kalinowski J."/>
        </authorList>
    </citation>
    <scope>NUCLEOTIDE SEQUENCE [LARGE SCALE GENOMIC DNA]</scope>
    <source>
        <strain evidence="2 3">DSM 7358</strain>
    </source>
</reference>
<dbReference type="PATRIC" id="fig|1246995.3.peg.1702"/>
<proteinExistence type="predicted"/>
<protein>
    <submittedName>
        <fullName evidence="2">Uncharacterized protein</fullName>
    </submittedName>
</protein>
<evidence type="ECO:0000313" key="3">
    <source>
        <dbReference type="Proteomes" id="UP000017746"/>
    </source>
</evidence>
<dbReference type="KEGG" id="afs:AFR_08365"/>
<keyword evidence="3" id="KW-1185">Reference proteome</keyword>
<feature type="chain" id="PRO_5004665658" evidence="1">
    <location>
        <begin position="30"/>
        <end position="159"/>
    </location>
</feature>
<dbReference type="HOGENOM" id="CLU_1657075_0_0_11"/>
<gene>
    <name evidence="2" type="ORF">AFR_08365</name>
</gene>
<sequence>MIRNWGTTVAAGLVTSAALVAATALPAHAVVVDTDRPKISLQELDFGLNWAGGAPLNGGHLNWDVAGGVTTPRLDGSLYINNAAGTCARMRLESYDANHAFINSRNGGTVCAPNGALHSWSVNFAAPGTADTTHVHVILQVQNAGGSYSDAGLAIEELN</sequence>
<dbReference type="STRING" id="1246995.AFR_08365"/>
<dbReference type="RefSeq" id="WP_023359493.1">
    <property type="nucleotide sequence ID" value="NC_022657.1"/>
</dbReference>
<keyword evidence="1" id="KW-0732">Signal</keyword>